<comment type="caution">
    <text evidence="1">The sequence shown here is derived from an EMBL/GenBank/DDBJ whole genome shotgun (WGS) entry which is preliminary data.</text>
</comment>
<dbReference type="RefSeq" id="WP_377532759.1">
    <property type="nucleotide sequence ID" value="NZ_JBHTLD010000358.1"/>
</dbReference>
<evidence type="ECO:0000313" key="2">
    <source>
        <dbReference type="Proteomes" id="UP001597094"/>
    </source>
</evidence>
<accession>A0ABW3SX84</accession>
<evidence type="ECO:0000313" key="1">
    <source>
        <dbReference type="EMBL" id="MFD1188716.1"/>
    </source>
</evidence>
<dbReference type="EMBL" id="JBHTLD010000358">
    <property type="protein sequence ID" value="MFD1188716.1"/>
    <property type="molecule type" value="Genomic_DNA"/>
</dbReference>
<protein>
    <recommendedName>
        <fullName evidence="3">SpoIIAA-like protein</fullName>
    </recommendedName>
</protein>
<gene>
    <name evidence="1" type="ORF">ACFQ2O_21085</name>
</gene>
<proteinExistence type="predicted"/>
<name>A0ABW3SX84_9BACT</name>
<dbReference type="Proteomes" id="UP001597094">
    <property type="component" value="Unassembled WGS sequence"/>
</dbReference>
<evidence type="ECO:0008006" key="3">
    <source>
        <dbReference type="Google" id="ProtNLM"/>
    </source>
</evidence>
<reference evidence="2" key="1">
    <citation type="journal article" date="2019" name="Int. J. Syst. Evol. Microbiol.">
        <title>The Global Catalogue of Microorganisms (GCM) 10K type strain sequencing project: providing services to taxonomists for standard genome sequencing and annotation.</title>
        <authorList>
            <consortium name="The Broad Institute Genomics Platform"/>
            <consortium name="The Broad Institute Genome Sequencing Center for Infectious Disease"/>
            <person name="Wu L."/>
            <person name="Ma J."/>
        </authorList>
    </citation>
    <scope>NUCLEOTIDE SEQUENCE [LARGE SCALE GENOMIC DNA]</scope>
    <source>
        <strain evidence="2">JCM 31319</strain>
    </source>
</reference>
<keyword evidence="2" id="KW-1185">Reference proteome</keyword>
<organism evidence="1 2">
    <name type="scientific">Pontibacter rugosus</name>
    <dbReference type="NCBI Taxonomy" id="1745966"/>
    <lineage>
        <taxon>Bacteria</taxon>
        <taxon>Pseudomonadati</taxon>
        <taxon>Bacteroidota</taxon>
        <taxon>Cytophagia</taxon>
        <taxon>Cytophagales</taxon>
        <taxon>Hymenobacteraceae</taxon>
        <taxon>Pontibacter</taxon>
    </lineage>
</organism>
<sequence>MKYVSKDGLLELKYNQVCPSEELKAELLTALMYAYDKSIKHWLLDLTQTNALEDSEEAWLYGFLVPEMMMRLGSDNYLAIVLSESCFTDLLHRLGESGLRSYNSFVSINFFCEYRLAHAWLRDRLLLNAS</sequence>